<sequence>MSAGARVSATTSVAWTATAAALAVGGFLVLGLSLATHYWFNVRTHAGETCLHIDVPEEAAFDATPYNTKVIWWPMGVECTFDDEGDNSAITVQSDWGLTTAALIGAAAIALSIAIPVVRNTRAKRS</sequence>
<comment type="caution">
    <text evidence="2">The sequence shown here is derived from an EMBL/GenBank/DDBJ whole genome shotgun (WGS) entry which is preliminary data.</text>
</comment>
<keyword evidence="1" id="KW-1133">Transmembrane helix</keyword>
<dbReference type="AlphaFoldDB" id="A0A4Q8AMY7"/>
<reference evidence="2 3" key="1">
    <citation type="submission" date="2019-02" db="EMBL/GenBank/DDBJ databases">
        <title>Sequencing the genomes of 1000 actinobacteria strains.</title>
        <authorList>
            <person name="Klenk H.-P."/>
        </authorList>
    </citation>
    <scope>NUCLEOTIDE SEQUENCE [LARGE SCALE GENOMIC DNA]</scope>
    <source>
        <strain evidence="2 3">DSM 18319</strain>
    </source>
</reference>
<evidence type="ECO:0000313" key="2">
    <source>
        <dbReference type="EMBL" id="RZU65315.1"/>
    </source>
</evidence>
<dbReference type="EMBL" id="SHLC01000001">
    <property type="protein sequence ID" value="RZU65315.1"/>
    <property type="molecule type" value="Genomic_DNA"/>
</dbReference>
<protein>
    <submittedName>
        <fullName evidence="2">Uncharacterized protein</fullName>
    </submittedName>
</protein>
<dbReference type="RefSeq" id="WP_130505690.1">
    <property type="nucleotide sequence ID" value="NZ_SHLC01000001.1"/>
</dbReference>
<keyword evidence="1" id="KW-0472">Membrane</keyword>
<feature type="transmembrane region" description="Helical" evidence="1">
    <location>
        <begin position="96"/>
        <end position="118"/>
    </location>
</feature>
<evidence type="ECO:0000256" key="1">
    <source>
        <dbReference type="SAM" id="Phobius"/>
    </source>
</evidence>
<accession>A0A4Q8AMY7</accession>
<proteinExistence type="predicted"/>
<evidence type="ECO:0000313" key="3">
    <source>
        <dbReference type="Proteomes" id="UP000291483"/>
    </source>
</evidence>
<feature type="transmembrane region" description="Helical" evidence="1">
    <location>
        <begin position="12"/>
        <end position="35"/>
    </location>
</feature>
<keyword evidence="3" id="KW-1185">Reference proteome</keyword>
<gene>
    <name evidence="2" type="ORF">EV379_1645</name>
</gene>
<dbReference type="Proteomes" id="UP000291483">
    <property type="component" value="Unassembled WGS sequence"/>
</dbReference>
<keyword evidence="1" id="KW-0812">Transmembrane</keyword>
<organism evidence="2 3">
    <name type="scientific">Microterricola gilva</name>
    <dbReference type="NCBI Taxonomy" id="393267"/>
    <lineage>
        <taxon>Bacteria</taxon>
        <taxon>Bacillati</taxon>
        <taxon>Actinomycetota</taxon>
        <taxon>Actinomycetes</taxon>
        <taxon>Micrococcales</taxon>
        <taxon>Microbacteriaceae</taxon>
        <taxon>Microterricola</taxon>
    </lineage>
</organism>
<name>A0A4Q8AMY7_9MICO</name>